<accession>A0A913XUL6</accession>
<evidence type="ECO:0000256" key="2">
    <source>
        <dbReference type="SAM" id="MobiDB-lite"/>
    </source>
</evidence>
<evidence type="ECO:0000256" key="1">
    <source>
        <dbReference type="ARBA" id="ARBA00008828"/>
    </source>
</evidence>
<dbReference type="GeneID" id="110247875"/>
<feature type="domain" description="Interferon-related developmental regulator N-terminal" evidence="4">
    <location>
        <begin position="42"/>
        <end position="329"/>
    </location>
</feature>
<evidence type="ECO:0000313" key="6">
    <source>
        <dbReference type="Proteomes" id="UP000887567"/>
    </source>
</evidence>
<reference evidence="5" key="1">
    <citation type="submission" date="2022-11" db="UniProtKB">
        <authorList>
            <consortium name="EnsemblMetazoa"/>
        </authorList>
    </citation>
    <scope>IDENTIFICATION</scope>
</reference>
<organism evidence="5 6">
    <name type="scientific">Exaiptasia diaphana</name>
    <name type="common">Tropical sea anemone</name>
    <name type="synonym">Aiptasia pulchella</name>
    <dbReference type="NCBI Taxonomy" id="2652724"/>
    <lineage>
        <taxon>Eukaryota</taxon>
        <taxon>Metazoa</taxon>
        <taxon>Cnidaria</taxon>
        <taxon>Anthozoa</taxon>
        <taxon>Hexacorallia</taxon>
        <taxon>Actiniaria</taxon>
        <taxon>Aiptasiidae</taxon>
        <taxon>Exaiptasia</taxon>
    </lineage>
</organism>
<feature type="compositionally biased region" description="Basic and acidic residues" evidence="2">
    <location>
        <begin position="1"/>
        <end position="17"/>
    </location>
</feature>
<evidence type="ECO:0008006" key="7">
    <source>
        <dbReference type="Google" id="ProtNLM"/>
    </source>
</evidence>
<dbReference type="Pfam" id="PF04836">
    <property type="entry name" value="IFRD_C"/>
    <property type="match status" value="1"/>
</dbReference>
<dbReference type="EnsemblMetazoa" id="XM_021054365.2">
    <property type="protein sequence ID" value="XP_020910024.1"/>
    <property type="gene ID" value="LOC110247875"/>
</dbReference>
<dbReference type="PANTHER" id="PTHR12354:SF1">
    <property type="entry name" value="INTERFERON-RELATED DEVELOPMENTAL REGULATOR 1"/>
    <property type="match status" value="1"/>
</dbReference>
<sequence length="429" mass="48180">MPKGNREGKGKRSDRQAKHGKRKASPKRMEDGLAVEDDEVMSTTSQTSVDTRSGDDFANEGADDSFEEIEVNSEQMLDDHLDGATQKSVRGRQSSLISLQKALKSKLLYEFVFNRKDTLRDCVERCLKRGQNEDKVLGSHLASLVCIQLGAGTDSENFFRALKPLFMSVIQDPTVHANARGSCCSALGLCCLIASENEDDLQDCARIYEGVFDNNKTITQALVPLYYNALLSWALLLTIIPNSYSRICKFLKRIIGILESSDITVRIAAGEVLAVMYEMARETNEDFQGDENGLCNLLKDLATDSDKHKAKKDLRQQRSSFRDVMRAIEDGSAPEEVIKFGSEYLEVYSWAKRRQYNAFKDCLGTGINIHLQGNDLLRDIFELGPPVNVEDVKMQKASKFERQMHNSAMSKARTLTRGKNRDKRNVSAY</sequence>
<dbReference type="OMA" id="EMHLHKF"/>
<proteinExistence type="inferred from homology"/>
<dbReference type="InterPro" id="IPR007701">
    <property type="entry name" value="Interferon-rel_develop_reg_N"/>
</dbReference>
<evidence type="ECO:0000313" key="5">
    <source>
        <dbReference type="EnsemblMetazoa" id="XP_020910024.1"/>
    </source>
</evidence>
<feature type="compositionally biased region" description="Polar residues" evidence="2">
    <location>
        <begin position="41"/>
        <end position="51"/>
    </location>
</feature>
<dbReference type="PANTHER" id="PTHR12354">
    <property type="entry name" value="INTERFERON-RELATED DEVELOPMENTAL REGULATOR"/>
    <property type="match status" value="1"/>
</dbReference>
<dbReference type="InterPro" id="IPR006921">
    <property type="entry name" value="Interferon-rel_develop_reg_C"/>
</dbReference>
<dbReference type="Pfam" id="PF05004">
    <property type="entry name" value="IFRD"/>
    <property type="match status" value="1"/>
</dbReference>
<dbReference type="InterPro" id="IPR016024">
    <property type="entry name" value="ARM-type_fold"/>
</dbReference>
<dbReference type="Proteomes" id="UP000887567">
    <property type="component" value="Unplaced"/>
</dbReference>
<dbReference type="AlphaFoldDB" id="A0A913XUL6"/>
<feature type="region of interest" description="Disordered" evidence="2">
    <location>
        <begin position="403"/>
        <end position="429"/>
    </location>
</feature>
<feature type="domain" description="Interferon-related developmental regulator C-terminal" evidence="3">
    <location>
        <begin position="374"/>
        <end position="425"/>
    </location>
</feature>
<comment type="similarity">
    <text evidence="1">Belongs to the IFRD family.</text>
</comment>
<dbReference type="OrthoDB" id="686784at2759"/>
<dbReference type="InterPro" id="IPR039777">
    <property type="entry name" value="IFRD"/>
</dbReference>
<dbReference type="RefSeq" id="XP_020910024.1">
    <property type="nucleotide sequence ID" value="XM_021054365.2"/>
</dbReference>
<feature type="region of interest" description="Disordered" evidence="2">
    <location>
        <begin position="1"/>
        <end position="61"/>
    </location>
</feature>
<evidence type="ECO:0000259" key="3">
    <source>
        <dbReference type="Pfam" id="PF04836"/>
    </source>
</evidence>
<keyword evidence="6" id="KW-1185">Reference proteome</keyword>
<dbReference type="KEGG" id="epa:110247875"/>
<evidence type="ECO:0000259" key="4">
    <source>
        <dbReference type="Pfam" id="PF05004"/>
    </source>
</evidence>
<name>A0A913XUL6_EXADI</name>
<protein>
    <recommendedName>
        <fullName evidence="7">Interferon-related developmental regulator 1</fullName>
    </recommendedName>
</protein>
<dbReference type="SUPFAM" id="SSF48371">
    <property type="entry name" value="ARM repeat"/>
    <property type="match status" value="1"/>
</dbReference>